<feature type="non-terminal residue" evidence="6">
    <location>
        <position position="472"/>
    </location>
</feature>
<comment type="cofactor">
    <cofactor evidence="4">
        <name>Mg(2+)</name>
        <dbReference type="ChEBI" id="CHEBI:18420"/>
    </cofactor>
    <cofactor evidence="4">
        <name>Mn(2+)</name>
        <dbReference type="ChEBI" id="CHEBI:29035"/>
    </cofactor>
    <text evidence="4">Probably binds two magnesium or manganese ions per subunit.</text>
</comment>
<dbReference type="SUPFAM" id="SSF56219">
    <property type="entry name" value="DNase I-like"/>
    <property type="match status" value="1"/>
</dbReference>
<organism evidence="6 7">
    <name type="scientific">Diploptera punctata</name>
    <name type="common">Pacific beetle cockroach</name>
    <dbReference type="NCBI Taxonomy" id="6984"/>
    <lineage>
        <taxon>Eukaryota</taxon>
        <taxon>Metazoa</taxon>
        <taxon>Ecdysozoa</taxon>
        <taxon>Arthropoda</taxon>
        <taxon>Hexapoda</taxon>
        <taxon>Insecta</taxon>
        <taxon>Pterygota</taxon>
        <taxon>Neoptera</taxon>
        <taxon>Polyneoptera</taxon>
        <taxon>Dictyoptera</taxon>
        <taxon>Blattodea</taxon>
        <taxon>Blaberoidea</taxon>
        <taxon>Blaberidae</taxon>
        <taxon>Diplopterinae</taxon>
        <taxon>Diploptera</taxon>
    </lineage>
</organism>
<dbReference type="GO" id="GO:0006284">
    <property type="term" value="P:base-excision repair"/>
    <property type="evidence" value="ECO:0007669"/>
    <property type="project" value="TreeGrafter"/>
</dbReference>
<evidence type="ECO:0000256" key="4">
    <source>
        <dbReference type="PIRSR" id="PIRSR604808-2"/>
    </source>
</evidence>
<dbReference type="InterPro" id="IPR036691">
    <property type="entry name" value="Endo/exonu/phosph_ase_sf"/>
</dbReference>
<dbReference type="GO" id="GO:0008081">
    <property type="term" value="F:phosphoric diester hydrolase activity"/>
    <property type="evidence" value="ECO:0007669"/>
    <property type="project" value="TreeGrafter"/>
</dbReference>
<evidence type="ECO:0000256" key="3">
    <source>
        <dbReference type="ARBA" id="ARBA00022842"/>
    </source>
</evidence>
<dbReference type="GO" id="GO:0046872">
    <property type="term" value="F:metal ion binding"/>
    <property type="evidence" value="ECO:0007669"/>
    <property type="project" value="UniProtKB-KW"/>
</dbReference>
<evidence type="ECO:0000256" key="1">
    <source>
        <dbReference type="ARBA" id="ARBA00022723"/>
    </source>
</evidence>
<dbReference type="EMBL" id="JASPKZ010003790">
    <property type="protein sequence ID" value="KAJ9593023.1"/>
    <property type="molecule type" value="Genomic_DNA"/>
</dbReference>
<feature type="binding site" evidence="4">
    <location>
        <position position="294"/>
    </location>
    <ligand>
        <name>Mg(2+)</name>
        <dbReference type="ChEBI" id="CHEBI:18420"/>
        <label>1</label>
    </ligand>
</feature>
<dbReference type="Gene3D" id="3.60.10.10">
    <property type="entry name" value="Endonuclease/exonuclease/phosphatase"/>
    <property type="match status" value="1"/>
</dbReference>
<dbReference type="GO" id="GO:0005634">
    <property type="term" value="C:nucleus"/>
    <property type="evidence" value="ECO:0007669"/>
    <property type="project" value="TreeGrafter"/>
</dbReference>
<dbReference type="PANTHER" id="PTHR22748:SF4">
    <property type="entry name" value="DNA-(APURINIC OR APYRIMIDINIC SITE) ENDONUCLEASE 2"/>
    <property type="match status" value="1"/>
</dbReference>
<keyword evidence="7" id="KW-1185">Reference proteome</keyword>
<protein>
    <recommendedName>
        <fullName evidence="8">DNA-(apurinic or apyrimidinic site) endonuclease</fullName>
    </recommendedName>
</protein>
<feature type="binding site" evidence="4">
    <location>
        <position position="292"/>
    </location>
    <ligand>
        <name>Mg(2+)</name>
        <dbReference type="ChEBI" id="CHEBI:18420"/>
        <label>1</label>
    </ligand>
</feature>
<dbReference type="AlphaFoldDB" id="A0AAD8EJY7"/>
<dbReference type="InterPro" id="IPR004808">
    <property type="entry name" value="AP_endonuc_1"/>
</dbReference>
<sequence length="472" mass="54329">FFTVINVQNTPDWPKQLKGVYIYEDTYAATLNRQKVDFLFCGCDIDSAHINLFHNEACNSECVTFLKWINEVSISTFDHSPQHHTEKLIFLSPHSNSIQLVHNFSFPESCLHLQQSKHELWDNFQEVFFTQLLHKFQYILKQQLCSIHLGCIAKSDPPIEIPVLKNASLNSLSSRSDILDKAACYLISECCNLLQRKEVHDIVGCYGGIQAKFSKSELKELDYEGRAMITLHRIQLPGFPEGTMLAVINVYCPRADADNKERLEIKLRFYHILEMRISALIEKGYLVIIVGDLNISHKPIDHCDPSKEEDFNNNPCRRWLDKIIFEPNSEDTSNDYYESTHLIDAFRFIHPTEEKAFTYCIIMTPKCPSFCTRYYPEFAGTQRNAQKSFSQSSAETSTPHTEYEGQIFSIIENNSGKKIEFSAKSAVPDSDALLVSASSSLGITFSLHFEYDEKDSDYDWPECWTLLDRIVR</sequence>
<feature type="site" description="Transition state stabilizer" evidence="5">
    <location>
        <position position="294"/>
    </location>
</feature>
<name>A0AAD8EJY7_DIPPU</name>
<keyword evidence="3 4" id="KW-0460">Magnesium</keyword>
<dbReference type="GO" id="GO:0003906">
    <property type="term" value="F:DNA-(apurinic or apyrimidinic site) endonuclease activity"/>
    <property type="evidence" value="ECO:0007669"/>
    <property type="project" value="TreeGrafter"/>
</dbReference>
<feature type="non-terminal residue" evidence="6">
    <location>
        <position position="1"/>
    </location>
</feature>
<evidence type="ECO:0000256" key="5">
    <source>
        <dbReference type="PIRSR" id="PIRSR604808-3"/>
    </source>
</evidence>
<proteinExistence type="predicted"/>
<reference evidence="6" key="1">
    <citation type="journal article" date="2023" name="IScience">
        <title>Live-bearing cockroach genome reveals convergent evolutionary mechanisms linked to viviparity in insects and beyond.</title>
        <authorList>
            <person name="Fouks B."/>
            <person name="Harrison M.C."/>
            <person name="Mikhailova A.A."/>
            <person name="Marchal E."/>
            <person name="English S."/>
            <person name="Carruthers M."/>
            <person name="Jennings E.C."/>
            <person name="Chiamaka E.L."/>
            <person name="Frigard R.A."/>
            <person name="Pippel M."/>
            <person name="Attardo G.M."/>
            <person name="Benoit J.B."/>
            <person name="Bornberg-Bauer E."/>
            <person name="Tobe S.S."/>
        </authorList>
    </citation>
    <scope>NUCLEOTIDE SEQUENCE</scope>
    <source>
        <strain evidence="6">Stay&amp;Tobe</strain>
    </source>
</reference>
<keyword evidence="2" id="KW-0378">Hydrolase</keyword>
<keyword evidence="1 4" id="KW-0479">Metal-binding</keyword>
<evidence type="ECO:0000313" key="7">
    <source>
        <dbReference type="Proteomes" id="UP001233999"/>
    </source>
</evidence>
<reference evidence="6" key="2">
    <citation type="submission" date="2023-05" db="EMBL/GenBank/DDBJ databases">
        <authorList>
            <person name="Fouks B."/>
        </authorList>
    </citation>
    <scope>NUCLEOTIDE SEQUENCE</scope>
    <source>
        <strain evidence="6">Stay&amp;Tobe</strain>
        <tissue evidence="6">Testes</tissue>
    </source>
</reference>
<evidence type="ECO:0000313" key="6">
    <source>
        <dbReference type="EMBL" id="KAJ9593023.1"/>
    </source>
</evidence>
<accession>A0AAD8EJY7</accession>
<comment type="caution">
    <text evidence="6">The sequence shown here is derived from an EMBL/GenBank/DDBJ whole genome shotgun (WGS) entry which is preliminary data.</text>
</comment>
<keyword evidence="4" id="KW-0464">Manganese</keyword>
<dbReference type="GO" id="GO:0008311">
    <property type="term" value="F:double-stranded DNA 3'-5' DNA exonuclease activity"/>
    <property type="evidence" value="ECO:0007669"/>
    <property type="project" value="TreeGrafter"/>
</dbReference>
<dbReference type="PANTHER" id="PTHR22748">
    <property type="entry name" value="AP ENDONUCLEASE"/>
    <property type="match status" value="1"/>
</dbReference>
<evidence type="ECO:0008006" key="8">
    <source>
        <dbReference type="Google" id="ProtNLM"/>
    </source>
</evidence>
<gene>
    <name evidence="6" type="ORF">L9F63_015308</name>
</gene>
<evidence type="ECO:0000256" key="2">
    <source>
        <dbReference type="ARBA" id="ARBA00022801"/>
    </source>
</evidence>
<dbReference type="Proteomes" id="UP001233999">
    <property type="component" value="Unassembled WGS sequence"/>
</dbReference>